<evidence type="ECO:0000256" key="12">
    <source>
        <dbReference type="ARBA" id="ARBA00023128"/>
    </source>
</evidence>
<organism evidence="16">
    <name type="scientific">Pseudo-nitzschia delicatissima</name>
    <dbReference type="NCBI Taxonomy" id="44447"/>
    <lineage>
        <taxon>Eukaryota</taxon>
        <taxon>Sar</taxon>
        <taxon>Stramenopiles</taxon>
        <taxon>Ochrophyta</taxon>
        <taxon>Bacillariophyta</taxon>
        <taxon>Bacillariophyceae</taxon>
        <taxon>Bacillariophycidae</taxon>
        <taxon>Bacillariales</taxon>
        <taxon>Bacillariaceae</taxon>
        <taxon>Pseudo-nitzschia</taxon>
    </lineage>
</organism>
<evidence type="ECO:0000256" key="7">
    <source>
        <dbReference type="ARBA" id="ARBA00022553"/>
    </source>
</evidence>
<proteinExistence type="inferred from homology"/>
<dbReference type="InterPro" id="IPR036736">
    <property type="entry name" value="ACP-like_sf"/>
</dbReference>
<protein>
    <recommendedName>
        <fullName evidence="14">Acyl carrier protein</fullName>
    </recommendedName>
</protein>
<sequence length="118" mass="12629">MFSVGRVLASRVAARAAPSMMLARHQPLRTFAASTFLDSGEVAGRITGVIKNFDKVDGNKVTDTAKFTDDLGLDSLDAVEVVMAIEDEFAIEIPDAEADKILSVADAVEYISSHPMAK</sequence>
<dbReference type="PANTHER" id="PTHR20863:SF28">
    <property type="entry name" value="ACYL CARRIER PROTEIN, MITOCHONDRIAL"/>
    <property type="match status" value="1"/>
</dbReference>
<feature type="domain" description="Carrier" evidence="15">
    <location>
        <begin position="40"/>
        <end position="115"/>
    </location>
</feature>
<evidence type="ECO:0000256" key="14">
    <source>
        <dbReference type="RuleBase" id="RU000722"/>
    </source>
</evidence>
<dbReference type="GO" id="GO:0000035">
    <property type="term" value="F:acyl binding"/>
    <property type="evidence" value="ECO:0007669"/>
    <property type="project" value="TreeGrafter"/>
</dbReference>
<dbReference type="NCBIfam" id="NF002148">
    <property type="entry name" value="PRK00982.1-2"/>
    <property type="match status" value="1"/>
</dbReference>
<accession>A0A7S0UFZ0</accession>
<keyword evidence="8" id="KW-0276">Fatty acid metabolism</keyword>
<evidence type="ECO:0000256" key="9">
    <source>
        <dbReference type="ARBA" id="ARBA00022946"/>
    </source>
</evidence>
<keyword evidence="12" id="KW-0496">Mitochondrion</keyword>
<comment type="similarity">
    <text evidence="3">Belongs to the acyl carrier protein (ACP) family.</text>
</comment>
<keyword evidence="7" id="KW-0597">Phosphoprotein</keyword>
<dbReference type="InterPro" id="IPR003231">
    <property type="entry name" value="ACP"/>
</dbReference>
<dbReference type="PROSITE" id="PS50075">
    <property type="entry name" value="CARRIER"/>
    <property type="match status" value="1"/>
</dbReference>
<keyword evidence="4" id="KW-0813">Transport</keyword>
<evidence type="ECO:0000256" key="5">
    <source>
        <dbReference type="ARBA" id="ARBA00022450"/>
    </source>
</evidence>
<gene>
    <name evidence="16" type="ORF">PDEL1432_LOCUS1406</name>
</gene>
<dbReference type="GO" id="GO:0005739">
    <property type="term" value="C:mitochondrion"/>
    <property type="evidence" value="ECO:0007669"/>
    <property type="project" value="UniProtKB-SubCell"/>
</dbReference>
<evidence type="ECO:0000256" key="4">
    <source>
        <dbReference type="ARBA" id="ARBA00022448"/>
    </source>
</evidence>
<keyword evidence="6 14" id="KW-0444">Lipid biosynthesis</keyword>
<comment type="function">
    <text evidence="14">Carrier of the growing fatty acid chain in fatty acid biosynthesis.</text>
</comment>
<keyword evidence="13 14" id="KW-0275">Fatty acid biosynthesis</keyword>
<evidence type="ECO:0000256" key="8">
    <source>
        <dbReference type="ARBA" id="ARBA00022832"/>
    </source>
</evidence>
<comment type="subcellular location">
    <subcellularLocation>
        <location evidence="1">Mitochondrion</location>
    </subcellularLocation>
</comment>
<reference evidence="16" key="1">
    <citation type="submission" date="2021-01" db="EMBL/GenBank/DDBJ databases">
        <authorList>
            <person name="Corre E."/>
            <person name="Pelletier E."/>
            <person name="Niang G."/>
            <person name="Scheremetjew M."/>
            <person name="Finn R."/>
            <person name="Kale V."/>
            <person name="Holt S."/>
            <person name="Cochrane G."/>
            <person name="Meng A."/>
            <person name="Brown T."/>
            <person name="Cohen L."/>
        </authorList>
    </citation>
    <scope>NUCLEOTIDE SEQUENCE</scope>
    <source>
        <strain evidence="16">UNC1205</strain>
    </source>
</reference>
<evidence type="ECO:0000256" key="6">
    <source>
        <dbReference type="ARBA" id="ARBA00022516"/>
    </source>
</evidence>
<dbReference type="GO" id="GO:0000036">
    <property type="term" value="F:acyl carrier activity"/>
    <property type="evidence" value="ECO:0007669"/>
    <property type="project" value="TreeGrafter"/>
</dbReference>
<keyword evidence="10" id="KW-0249">Electron transport</keyword>
<evidence type="ECO:0000259" key="15">
    <source>
        <dbReference type="PROSITE" id="PS50075"/>
    </source>
</evidence>
<dbReference type="InterPro" id="IPR006162">
    <property type="entry name" value="Ppantetheine_attach_site"/>
</dbReference>
<name>A0A7S0UFZ0_9STRA</name>
<evidence type="ECO:0000256" key="13">
    <source>
        <dbReference type="ARBA" id="ARBA00023160"/>
    </source>
</evidence>
<dbReference type="PANTHER" id="PTHR20863">
    <property type="entry name" value="ACYL CARRIER PROTEIN"/>
    <property type="match status" value="1"/>
</dbReference>
<dbReference type="NCBIfam" id="TIGR00517">
    <property type="entry name" value="acyl_carrier"/>
    <property type="match status" value="1"/>
</dbReference>
<evidence type="ECO:0000256" key="1">
    <source>
        <dbReference type="ARBA" id="ARBA00004173"/>
    </source>
</evidence>
<dbReference type="InterPro" id="IPR009081">
    <property type="entry name" value="PP-bd_ACP"/>
</dbReference>
<dbReference type="Pfam" id="PF00550">
    <property type="entry name" value="PP-binding"/>
    <property type="match status" value="1"/>
</dbReference>
<evidence type="ECO:0000256" key="3">
    <source>
        <dbReference type="ARBA" id="ARBA00010930"/>
    </source>
</evidence>
<dbReference type="FunFam" id="1.10.1200.10:FF:000003">
    <property type="entry name" value="Acyl carrier protein"/>
    <property type="match status" value="1"/>
</dbReference>
<dbReference type="EMBL" id="HBFL01001979">
    <property type="protein sequence ID" value="CAD8761366.1"/>
    <property type="molecule type" value="Transcribed_RNA"/>
</dbReference>
<dbReference type="SUPFAM" id="SSF47336">
    <property type="entry name" value="ACP-like"/>
    <property type="match status" value="1"/>
</dbReference>
<evidence type="ECO:0000256" key="11">
    <source>
        <dbReference type="ARBA" id="ARBA00023098"/>
    </source>
</evidence>
<keyword evidence="11" id="KW-0443">Lipid metabolism</keyword>
<dbReference type="PROSITE" id="PS00012">
    <property type="entry name" value="PHOSPHOPANTETHEINE"/>
    <property type="match status" value="1"/>
</dbReference>
<evidence type="ECO:0000256" key="10">
    <source>
        <dbReference type="ARBA" id="ARBA00022982"/>
    </source>
</evidence>
<dbReference type="HAMAP" id="MF_01217">
    <property type="entry name" value="Acyl_carrier"/>
    <property type="match status" value="1"/>
</dbReference>
<comment type="pathway">
    <text evidence="2">Lipid metabolism; fatty acid biosynthesis.</text>
</comment>
<dbReference type="Gene3D" id="1.10.1200.10">
    <property type="entry name" value="ACP-like"/>
    <property type="match status" value="1"/>
</dbReference>
<keyword evidence="9" id="KW-0809">Transit peptide</keyword>
<evidence type="ECO:0000256" key="2">
    <source>
        <dbReference type="ARBA" id="ARBA00005194"/>
    </source>
</evidence>
<dbReference type="AlphaFoldDB" id="A0A7S0UFZ0"/>
<evidence type="ECO:0000313" key="16">
    <source>
        <dbReference type="EMBL" id="CAD8761366.1"/>
    </source>
</evidence>
<keyword evidence="5 14" id="KW-0596">Phosphopantetheine</keyword>